<evidence type="ECO:0008006" key="3">
    <source>
        <dbReference type="Google" id="ProtNLM"/>
    </source>
</evidence>
<dbReference type="EMBL" id="HAEB01004849">
    <property type="protein sequence ID" value="SBQ51376.1"/>
    <property type="molecule type" value="Transcribed_RNA"/>
</dbReference>
<organism evidence="2">
    <name type="scientific">Nothobranchius korthausae</name>
    <dbReference type="NCBI Taxonomy" id="1143690"/>
    <lineage>
        <taxon>Eukaryota</taxon>
        <taxon>Metazoa</taxon>
        <taxon>Chordata</taxon>
        <taxon>Craniata</taxon>
        <taxon>Vertebrata</taxon>
        <taxon>Euteleostomi</taxon>
        <taxon>Actinopterygii</taxon>
        <taxon>Neopterygii</taxon>
        <taxon>Teleostei</taxon>
        <taxon>Neoteleostei</taxon>
        <taxon>Acanthomorphata</taxon>
        <taxon>Ovalentaria</taxon>
        <taxon>Atherinomorphae</taxon>
        <taxon>Cyprinodontiformes</taxon>
        <taxon>Nothobranchiidae</taxon>
        <taxon>Nothobranchius</taxon>
    </lineage>
</organism>
<evidence type="ECO:0000313" key="2">
    <source>
        <dbReference type="EMBL" id="SBQ51376.1"/>
    </source>
</evidence>
<name>A0A1A8EXX4_9TELE</name>
<evidence type="ECO:0000256" key="1">
    <source>
        <dbReference type="SAM" id="SignalP"/>
    </source>
</evidence>
<dbReference type="Gene3D" id="3.40.50.300">
    <property type="entry name" value="P-loop containing nucleotide triphosphate hydrolases"/>
    <property type="match status" value="1"/>
</dbReference>
<accession>A0A1A8EXX4</accession>
<keyword evidence="1" id="KW-0732">Signal</keyword>
<dbReference type="InterPro" id="IPR027417">
    <property type="entry name" value="P-loop_NTPase"/>
</dbReference>
<proteinExistence type="predicted"/>
<reference evidence="2" key="1">
    <citation type="submission" date="2016-05" db="EMBL/GenBank/DDBJ databases">
        <authorList>
            <person name="Lavstsen T."/>
            <person name="Jespersen J.S."/>
        </authorList>
    </citation>
    <scope>NUCLEOTIDE SEQUENCE</scope>
    <source>
        <tissue evidence="2">Brain</tissue>
    </source>
</reference>
<feature type="chain" id="PRO_5008369452" description="AIG1-type G domain-containing protein" evidence="1">
    <location>
        <begin position="27"/>
        <end position="71"/>
    </location>
</feature>
<feature type="signal peptide" evidence="1">
    <location>
        <begin position="1"/>
        <end position="26"/>
    </location>
</feature>
<feature type="non-terminal residue" evidence="2">
    <location>
        <position position="1"/>
    </location>
</feature>
<protein>
    <recommendedName>
        <fullName evidence="3">AIG1-type G domain-containing protein</fullName>
    </recommendedName>
</protein>
<sequence length="71" mass="7539">CVCVCCIRAAATELLLFSLTLPSALCNPIMDGHQFNNVWGNNPANIFTNNETLRIVLVGKTGIGKSSTGNT</sequence>
<gene>
    <name evidence="2" type="primary">Nfu_g_1_011108</name>
</gene>
<reference evidence="2" key="2">
    <citation type="submission" date="2016-06" db="EMBL/GenBank/DDBJ databases">
        <title>The genome of a short-lived fish provides insights into sex chromosome evolution and the genetic control of aging.</title>
        <authorList>
            <person name="Reichwald K."/>
            <person name="Felder M."/>
            <person name="Petzold A."/>
            <person name="Koch P."/>
            <person name="Groth M."/>
            <person name="Platzer M."/>
        </authorList>
    </citation>
    <scope>NUCLEOTIDE SEQUENCE</scope>
    <source>
        <tissue evidence="2">Brain</tissue>
    </source>
</reference>
<feature type="non-terminal residue" evidence="2">
    <location>
        <position position="71"/>
    </location>
</feature>
<dbReference type="AlphaFoldDB" id="A0A1A8EXX4"/>